<keyword evidence="3" id="KW-0884">PQQ biosynthesis</keyword>
<sequence length="79" mass="8885">MTWRPALSRYARLRHCPVRRSTLLIVPERIVALNTEAAAIVGLCDGTRTVPDITAAFPDEGTDDVVLFLHDLKEQGWLR</sequence>
<dbReference type="InterPro" id="IPR022479">
    <property type="entry name" value="PqqD_bac"/>
</dbReference>
<dbReference type="Pfam" id="PF05402">
    <property type="entry name" value="PqqD"/>
    <property type="match status" value="1"/>
</dbReference>
<name>A0ABW1FFF2_9ACTN</name>
<evidence type="ECO:0000256" key="2">
    <source>
        <dbReference type="ARBA" id="ARBA00011741"/>
    </source>
</evidence>
<proteinExistence type="predicted"/>
<protein>
    <submittedName>
        <fullName evidence="4">Pyrroloquinoline quinone biosynthesis peptide chaperone PqqD</fullName>
    </submittedName>
</protein>
<dbReference type="Proteomes" id="UP001596241">
    <property type="component" value="Unassembled WGS sequence"/>
</dbReference>
<comment type="caution">
    <text evidence="4">The sequence shown here is derived from an EMBL/GenBank/DDBJ whole genome shotgun (WGS) entry which is preliminary data.</text>
</comment>
<reference evidence="5" key="1">
    <citation type="journal article" date="2019" name="Int. J. Syst. Evol. Microbiol.">
        <title>The Global Catalogue of Microorganisms (GCM) 10K type strain sequencing project: providing services to taxonomists for standard genome sequencing and annotation.</title>
        <authorList>
            <consortium name="The Broad Institute Genomics Platform"/>
            <consortium name="The Broad Institute Genome Sequencing Center for Infectious Disease"/>
            <person name="Wu L."/>
            <person name="Ma J."/>
        </authorList>
    </citation>
    <scope>NUCLEOTIDE SEQUENCE [LARGE SCALE GENOMIC DNA]</scope>
    <source>
        <strain evidence="5">CGMCC 1.15809</strain>
    </source>
</reference>
<evidence type="ECO:0000313" key="5">
    <source>
        <dbReference type="Proteomes" id="UP001596241"/>
    </source>
</evidence>
<dbReference type="RefSeq" id="WP_345087375.1">
    <property type="nucleotide sequence ID" value="NZ_BAAAWG010000013.1"/>
</dbReference>
<evidence type="ECO:0000256" key="3">
    <source>
        <dbReference type="ARBA" id="ARBA00022905"/>
    </source>
</evidence>
<comment type="subunit">
    <text evidence="2">Monomer. Interacts with PqqE.</text>
</comment>
<dbReference type="InterPro" id="IPR008792">
    <property type="entry name" value="PQQD"/>
</dbReference>
<comment type="pathway">
    <text evidence="1">Cofactor biosynthesis; pyrroloquinoline quinone biosynthesis.</text>
</comment>
<evidence type="ECO:0000256" key="1">
    <source>
        <dbReference type="ARBA" id="ARBA00004886"/>
    </source>
</evidence>
<gene>
    <name evidence="4" type="primary">pqqD</name>
    <name evidence="4" type="ORF">ACFP3M_05285</name>
</gene>
<keyword evidence="5" id="KW-1185">Reference proteome</keyword>
<dbReference type="Gene3D" id="1.10.10.1150">
    <property type="entry name" value="Coenzyme PQQ synthesis protein D (PqqD)"/>
    <property type="match status" value="1"/>
</dbReference>
<dbReference type="EMBL" id="JBHSPW010000002">
    <property type="protein sequence ID" value="MFC5892228.1"/>
    <property type="molecule type" value="Genomic_DNA"/>
</dbReference>
<dbReference type="InterPro" id="IPR041881">
    <property type="entry name" value="PqqD_sf"/>
</dbReference>
<dbReference type="NCBIfam" id="TIGR03859">
    <property type="entry name" value="PQQ_PqqD"/>
    <property type="match status" value="1"/>
</dbReference>
<accession>A0ABW1FFF2</accession>
<organism evidence="4 5">
    <name type="scientific">Streptomyces ramulosus</name>
    <dbReference type="NCBI Taxonomy" id="47762"/>
    <lineage>
        <taxon>Bacteria</taxon>
        <taxon>Bacillati</taxon>
        <taxon>Actinomycetota</taxon>
        <taxon>Actinomycetes</taxon>
        <taxon>Kitasatosporales</taxon>
        <taxon>Streptomycetaceae</taxon>
        <taxon>Streptomyces</taxon>
    </lineage>
</organism>
<evidence type="ECO:0000313" key="4">
    <source>
        <dbReference type="EMBL" id="MFC5892228.1"/>
    </source>
</evidence>